<dbReference type="InterPro" id="IPR043128">
    <property type="entry name" value="Rev_trsase/Diguanyl_cyclase"/>
</dbReference>
<dbReference type="Gene3D" id="3.30.70.270">
    <property type="match status" value="2"/>
</dbReference>
<evidence type="ECO:0000259" key="3">
    <source>
        <dbReference type="PROSITE" id="PS50879"/>
    </source>
</evidence>
<feature type="domain" description="RNase H type-1" evidence="3">
    <location>
        <begin position="426"/>
        <end position="555"/>
    </location>
</feature>
<organism evidence="4 5">
    <name type="scientific">Raphanus sativus</name>
    <name type="common">Radish</name>
    <name type="synonym">Raphanus raphanistrum var. sativus</name>
    <dbReference type="NCBI Taxonomy" id="3726"/>
    <lineage>
        <taxon>Eukaryota</taxon>
        <taxon>Viridiplantae</taxon>
        <taxon>Streptophyta</taxon>
        <taxon>Embryophyta</taxon>
        <taxon>Tracheophyta</taxon>
        <taxon>Spermatophyta</taxon>
        <taxon>Magnoliopsida</taxon>
        <taxon>eudicotyledons</taxon>
        <taxon>Gunneridae</taxon>
        <taxon>Pentapetalae</taxon>
        <taxon>rosids</taxon>
        <taxon>malvids</taxon>
        <taxon>Brassicales</taxon>
        <taxon>Brassicaceae</taxon>
        <taxon>Brassiceae</taxon>
        <taxon>Raphanus</taxon>
    </lineage>
</organism>
<dbReference type="Gene3D" id="1.10.340.70">
    <property type="match status" value="1"/>
</dbReference>
<dbReference type="GO" id="GO:0006310">
    <property type="term" value="P:DNA recombination"/>
    <property type="evidence" value="ECO:0007669"/>
    <property type="project" value="UniProtKB-KW"/>
</dbReference>
<dbReference type="PANTHER" id="PTHR48475">
    <property type="entry name" value="RIBONUCLEASE H"/>
    <property type="match status" value="1"/>
</dbReference>
<dbReference type="Gene3D" id="3.30.420.10">
    <property type="entry name" value="Ribonuclease H-like superfamily/Ribonuclease H"/>
    <property type="match status" value="1"/>
</dbReference>
<keyword evidence="1" id="KW-0233">DNA recombination</keyword>
<dbReference type="PANTHER" id="PTHR48475:SF2">
    <property type="entry name" value="RIBONUCLEASE H"/>
    <property type="match status" value="1"/>
</dbReference>
<evidence type="ECO:0000313" key="5">
    <source>
        <dbReference type="RefSeq" id="XP_056866528.1"/>
    </source>
</evidence>
<dbReference type="OrthoDB" id="1732478at2759"/>
<dbReference type="InterPro" id="IPR000477">
    <property type="entry name" value="RT_dom"/>
</dbReference>
<dbReference type="InterPro" id="IPR043502">
    <property type="entry name" value="DNA/RNA_pol_sf"/>
</dbReference>
<dbReference type="Gene3D" id="3.10.10.10">
    <property type="entry name" value="HIV Type 1 Reverse Transcriptase, subunit A, domain 1"/>
    <property type="match status" value="1"/>
</dbReference>
<proteinExistence type="predicted"/>
<dbReference type="Pfam" id="PF13456">
    <property type="entry name" value="RVT_3"/>
    <property type="match status" value="1"/>
</dbReference>
<dbReference type="Pfam" id="PF00078">
    <property type="entry name" value="RVT_1"/>
    <property type="match status" value="1"/>
</dbReference>
<dbReference type="AlphaFoldDB" id="A0A9W3DSC3"/>
<dbReference type="RefSeq" id="XP_056866528.1">
    <property type="nucleotide sequence ID" value="XM_057010548.1"/>
</dbReference>
<reference evidence="4" key="1">
    <citation type="journal article" date="2019" name="Database">
        <title>The radish genome database (RadishGD): an integrated information resource for radish genomics.</title>
        <authorList>
            <person name="Yu H.J."/>
            <person name="Baek S."/>
            <person name="Lee Y.J."/>
            <person name="Cho A."/>
            <person name="Mun J.H."/>
        </authorList>
    </citation>
    <scope>NUCLEOTIDE SEQUENCE [LARGE SCALE GENOMIC DNA]</scope>
    <source>
        <strain evidence="4">cv. WK10039</strain>
    </source>
</reference>
<dbReference type="PROSITE" id="PS50879">
    <property type="entry name" value="RNASE_H_1"/>
    <property type="match status" value="1"/>
</dbReference>
<dbReference type="Gene3D" id="2.40.70.10">
    <property type="entry name" value="Acid Proteases"/>
    <property type="match status" value="1"/>
</dbReference>
<dbReference type="CDD" id="cd01647">
    <property type="entry name" value="RT_LTR"/>
    <property type="match status" value="1"/>
</dbReference>
<evidence type="ECO:0000256" key="2">
    <source>
        <dbReference type="SAM" id="MobiDB-lite"/>
    </source>
</evidence>
<reference evidence="5" key="2">
    <citation type="submission" date="2025-08" db="UniProtKB">
        <authorList>
            <consortium name="RefSeq"/>
        </authorList>
    </citation>
    <scope>IDENTIFICATION</scope>
    <source>
        <tissue evidence="5">Leaf</tissue>
    </source>
</reference>
<dbReference type="KEGG" id="rsz:130512491"/>
<accession>A0A9W3DSC3</accession>
<gene>
    <name evidence="5" type="primary">LOC130512491</name>
</gene>
<dbReference type="InterPro" id="IPR002156">
    <property type="entry name" value="RNaseH_domain"/>
</dbReference>
<dbReference type="GO" id="GO:0004523">
    <property type="term" value="F:RNA-DNA hybrid ribonuclease activity"/>
    <property type="evidence" value="ECO:0007669"/>
    <property type="project" value="InterPro"/>
</dbReference>
<dbReference type="Proteomes" id="UP000504610">
    <property type="component" value="Chromosome 5"/>
</dbReference>
<sequence length="713" mass="79378">MGIDLNDVKPSTRTLTGFNGSSEVIAGTIRLSVHACGVTRTVKFSVVSSKAPYHVILGTPWLHSMRAIASTYHQCVKFPGSDGSIKTLKGDQQAARDLLIATVKIQRSQSLVNSVSPPTSKVCPQKEEVLEVPVDESDPSKSVRVGAFLPDEMQQKILEFLKQNLSTFAWTMSDMKGIDPAITTHELNVDPNFKPIRQKRRKLGPERSKAVAEEVERLLGAGSITEILMHPDDREKTAFITDRGTYCYKVMPFGLKNAGATYQRLVNRMFAEQLGKTMEVYIDDMLVKSLRADDHLAHLKECFAILNKYGMKLNPAKCTFGVSSGEFLGYIVTQRGIEANPKQISAVLNLPSPRNCREVQRLTGRIAALNRFISRSTDKCLPFYDLLRGNKKFIGMINARTPAKSQVLADFLVELTPDLAQDLDVPSPNWILHVDGSSTSKGSGAGVQLQSPTGELIRQSFSFGFPASNNEAEYESLIAGLRLARAVKAKRLSAYCDSQLVASQFSGDYDARNDRMDAYLRVVQELAREFDFFELTKVPRGENVCADALAALGSKLHDQVKRTIPIHRIDRPSIDSSSDESSPIAPIFATTRRSTTDQTDAEMPDRDDTPVDWRTEFLDYLVREELPKDKWAARRLKRRSAHYVIMNDELHRVTANKVLLKCIQGDEVRRVMAETHDGAGGNHSGGRALALKVRSLGFFWPSMNTDCEAYARR</sequence>
<name>A0A9W3DSC3_RAPSA</name>
<dbReference type="InterPro" id="IPR036397">
    <property type="entry name" value="RNaseH_sf"/>
</dbReference>
<dbReference type="GeneID" id="130512491"/>
<protein>
    <submittedName>
        <fullName evidence="5">Uncharacterized protein LOC130512491</fullName>
    </submittedName>
</protein>
<keyword evidence="4" id="KW-1185">Reference proteome</keyword>
<dbReference type="SUPFAM" id="SSF56672">
    <property type="entry name" value="DNA/RNA polymerases"/>
    <property type="match status" value="1"/>
</dbReference>
<dbReference type="GO" id="GO:0003676">
    <property type="term" value="F:nucleic acid binding"/>
    <property type="evidence" value="ECO:0007669"/>
    <property type="project" value="InterPro"/>
</dbReference>
<dbReference type="CDD" id="cd00303">
    <property type="entry name" value="retropepsin_like"/>
    <property type="match status" value="1"/>
</dbReference>
<dbReference type="InterPro" id="IPR021109">
    <property type="entry name" value="Peptidase_aspartic_dom_sf"/>
</dbReference>
<feature type="compositionally biased region" description="Low complexity" evidence="2">
    <location>
        <begin position="574"/>
        <end position="587"/>
    </location>
</feature>
<evidence type="ECO:0000256" key="1">
    <source>
        <dbReference type="ARBA" id="ARBA00023172"/>
    </source>
</evidence>
<evidence type="ECO:0000313" key="4">
    <source>
        <dbReference type="Proteomes" id="UP000504610"/>
    </source>
</evidence>
<feature type="region of interest" description="Disordered" evidence="2">
    <location>
        <begin position="571"/>
        <end position="608"/>
    </location>
</feature>
<dbReference type="CDD" id="cd09279">
    <property type="entry name" value="RNase_HI_like"/>
    <property type="match status" value="1"/>
</dbReference>